<feature type="compositionally biased region" description="Basic and acidic residues" evidence="1">
    <location>
        <begin position="220"/>
        <end position="250"/>
    </location>
</feature>
<dbReference type="Proteomes" id="UP000230423">
    <property type="component" value="Unassembled WGS sequence"/>
</dbReference>
<organism evidence="2 3">
    <name type="scientific">Teladorsagia circumcincta</name>
    <name type="common">Brown stomach worm</name>
    <name type="synonym">Ostertagia circumcincta</name>
    <dbReference type="NCBI Taxonomy" id="45464"/>
    <lineage>
        <taxon>Eukaryota</taxon>
        <taxon>Metazoa</taxon>
        <taxon>Ecdysozoa</taxon>
        <taxon>Nematoda</taxon>
        <taxon>Chromadorea</taxon>
        <taxon>Rhabditida</taxon>
        <taxon>Rhabditina</taxon>
        <taxon>Rhabditomorpha</taxon>
        <taxon>Strongyloidea</taxon>
        <taxon>Trichostrongylidae</taxon>
        <taxon>Teladorsagia</taxon>
    </lineage>
</organism>
<gene>
    <name evidence="2" type="ORF">TELCIR_08989</name>
</gene>
<feature type="compositionally biased region" description="Polar residues" evidence="1">
    <location>
        <begin position="86"/>
        <end position="101"/>
    </location>
</feature>
<feature type="compositionally biased region" description="Basic and acidic residues" evidence="1">
    <location>
        <begin position="138"/>
        <end position="157"/>
    </location>
</feature>
<accession>A0A2G9UG25</accession>
<dbReference type="EMBL" id="KZ346745">
    <property type="protein sequence ID" value="PIO69199.1"/>
    <property type="molecule type" value="Genomic_DNA"/>
</dbReference>
<evidence type="ECO:0000313" key="3">
    <source>
        <dbReference type="Proteomes" id="UP000230423"/>
    </source>
</evidence>
<dbReference type="InterPro" id="IPR038888">
    <property type="entry name" value="CFAP36"/>
</dbReference>
<dbReference type="OrthoDB" id="272687at2759"/>
<reference evidence="2 3" key="1">
    <citation type="submission" date="2015-09" db="EMBL/GenBank/DDBJ databases">
        <title>Draft genome of the parasitic nematode Teladorsagia circumcincta isolate WARC Sus (inbred).</title>
        <authorList>
            <person name="Mitreva M."/>
        </authorList>
    </citation>
    <scope>NUCLEOTIDE SEQUENCE [LARGE SCALE GENOMIC DNA]</scope>
    <source>
        <strain evidence="2 3">S</strain>
    </source>
</reference>
<feature type="compositionally biased region" description="Low complexity" evidence="1">
    <location>
        <begin position="114"/>
        <end position="137"/>
    </location>
</feature>
<dbReference type="PANTHER" id="PTHR21532">
    <property type="entry name" value="PHOSPHODIESTERASE HL"/>
    <property type="match status" value="1"/>
</dbReference>
<evidence type="ECO:0000256" key="1">
    <source>
        <dbReference type="SAM" id="MobiDB-lite"/>
    </source>
</evidence>
<keyword evidence="3" id="KW-1185">Reference proteome</keyword>
<dbReference type="GO" id="GO:0097546">
    <property type="term" value="C:ciliary base"/>
    <property type="evidence" value="ECO:0007669"/>
    <property type="project" value="TreeGrafter"/>
</dbReference>
<evidence type="ECO:0000313" key="2">
    <source>
        <dbReference type="EMBL" id="PIO69199.1"/>
    </source>
</evidence>
<dbReference type="PANTHER" id="PTHR21532:SF0">
    <property type="entry name" value="CILIA- AND FLAGELLA-ASSOCIATED PROTEIN 36"/>
    <property type="match status" value="1"/>
</dbReference>
<feature type="compositionally biased region" description="Basic and acidic residues" evidence="1">
    <location>
        <begin position="18"/>
        <end position="70"/>
    </location>
</feature>
<dbReference type="AlphaFoldDB" id="A0A2G9UG25"/>
<sequence>MPNPYYSARFSVLDGWEPDAHEQVDGPGQSKEEFDSLSKSEMKELEDVLRSSEEERRRLEMERGKEEELFSRALAVSNETEKPNQKPESLTATSSSRTEVTTPAAAKNDESKVTSDAAASKTSKTAEGSEAAVSSESTDLKPSRAATAKKDRRESTGERPPPVRTLPSQEKDRRASVGEKSPATKMPAPPEKTPPRTRGNGRPPTAKRANTPSGGAGERPALKSVKERRPSTEARKTKEDGTVSKSVGEKTEEELDEEGMMYGPRGKNIYDVNALLREPNRLNSATIRSREEYLRMQRDRLLAMKANEREKQMNEVSQRAAQERPRTARAARGLMRGSRGAIGNDDVLAARRAIVDQLKTEIEDSSTS</sequence>
<name>A0A2G9UG25_TELCI</name>
<feature type="region of interest" description="Disordered" evidence="1">
    <location>
        <begin position="308"/>
        <end position="341"/>
    </location>
</feature>
<dbReference type="GO" id="GO:0005930">
    <property type="term" value="C:axoneme"/>
    <property type="evidence" value="ECO:0007669"/>
    <property type="project" value="TreeGrafter"/>
</dbReference>
<feature type="region of interest" description="Disordered" evidence="1">
    <location>
        <begin position="17"/>
        <end position="264"/>
    </location>
</feature>
<protein>
    <submittedName>
        <fullName evidence="2">Uncharacterized protein</fullName>
    </submittedName>
</protein>
<proteinExistence type="predicted"/>